<dbReference type="GO" id="GO:0016020">
    <property type="term" value="C:membrane"/>
    <property type="evidence" value="ECO:0007669"/>
    <property type="project" value="UniProtKB-SubCell"/>
</dbReference>
<sequence>MLDDIMTSIDPAGLKESHELPASGEDLLGRHHFDTYRLLLDLEHQGFTRPQAEVVMKGIKFKLRESAAILGQRLLLRSDLENEAYLFKAALSELRTEIQIMRRNDTQLLQTEASLITREVENLGQKLREDVATMKNEIMLDMNNRKNETREEQKVIDMRIQEINNKLTVLLGDVRTGLEAVRWETIWKGMAGVAAAGLTIATLGYLLTRYADRRAEALAIEKQKQLKQLQEDARHAGTLDMEVVY</sequence>
<evidence type="ECO:0000256" key="8">
    <source>
        <dbReference type="SAM" id="Phobius"/>
    </source>
</evidence>
<keyword evidence="7 8" id="KW-0472">Membrane</keyword>
<keyword evidence="6" id="KW-0496">Mitochondrion</keyword>
<evidence type="ECO:0000256" key="4">
    <source>
        <dbReference type="ARBA" id="ARBA00022989"/>
    </source>
</evidence>
<dbReference type="Pfam" id="PF07798">
    <property type="entry name" value="CCDC90-like"/>
    <property type="match status" value="1"/>
</dbReference>
<dbReference type="PANTHER" id="PTHR14360:SF12">
    <property type="entry name" value="MOZ PROTEIN REPRESENTS A CHROMATIN-ASSOCIATED ACETYLTRANSFERASE"/>
    <property type="match status" value="1"/>
</dbReference>
<keyword evidence="3 8" id="KW-0812">Transmembrane</keyword>
<dbReference type="AlphaFoldDB" id="A0A8H7ETT0"/>
<organism evidence="9 10">
    <name type="scientific">Apophysomyces ossiformis</name>
    <dbReference type="NCBI Taxonomy" id="679940"/>
    <lineage>
        <taxon>Eukaryota</taxon>
        <taxon>Fungi</taxon>
        <taxon>Fungi incertae sedis</taxon>
        <taxon>Mucoromycota</taxon>
        <taxon>Mucoromycotina</taxon>
        <taxon>Mucoromycetes</taxon>
        <taxon>Mucorales</taxon>
        <taxon>Mucorineae</taxon>
        <taxon>Mucoraceae</taxon>
        <taxon>Apophysomyces</taxon>
    </lineage>
</organism>
<dbReference type="GO" id="GO:0005739">
    <property type="term" value="C:mitochondrion"/>
    <property type="evidence" value="ECO:0007669"/>
    <property type="project" value="UniProtKB-SubCell"/>
</dbReference>
<protein>
    <submittedName>
        <fullName evidence="9">Uncharacterized protein</fullName>
    </submittedName>
</protein>
<name>A0A8H7ETT0_9FUNG</name>
<keyword evidence="5" id="KW-0175">Coiled coil</keyword>
<evidence type="ECO:0000256" key="2">
    <source>
        <dbReference type="ARBA" id="ARBA00004370"/>
    </source>
</evidence>
<dbReference type="Gene3D" id="1.20.5.340">
    <property type="match status" value="1"/>
</dbReference>
<dbReference type="EMBL" id="JABAYA010000069">
    <property type="protein sequence ID" value="KAF7726941.1"/>
    <property type="molecule type" value="Genomic_DNA"/>
</dbReference>
<comment type="subcellular location">
    <subcellularLocation>
        <location evidence="2">Membrane</location>
    </subcellularLocation>
    <subcellularLocation>
        <location evidence="1">Mitochondrion</location>
    </subcellularLocation>
</comment>
<proteinExistence type="predicted"/>
<dbReference type="PANTHER" id="PTHR14360">
    <property type="entry name" value="PROTEIN FMP32, MITOCHONDRIAL"/>
    <property type="match status" value="1"/>
</dbReference>
<evidence type="ECO:0000256" key="3">
    <source>
        <dbReference type="ARBA" id="ARBA00022692"/>
    </source>
</evidence>
<evidence type="ECO:0000256" key="7">
    <source>
        <dbReference type="ARBA" id="ARBA00023136"/>
    </source>
</evidence>
<keyword evidence="10" id="KW-1185">Reference proteome</keyword>
<evidence type="ECO:0000313" key="9">
    <source>
        <dbReference type="EMBL" id="KAF7726941.1"/>
    </source>
</evidence>
<feature type="transmembrane region" description="Helical" evidence="8">
    <location>
        <begin position="186"/>
        <end position="207"/>
    </location>
</feature>
<reference evidence="9" key="1">
    <citation type="submission" date="2020-01" db="EMBL/GenBank/DDBJ databases">
        <title>Genome Sequencing of Three Apophysomyces-Like Fungal Strains Confirms a Novel Fungal Genus in the Mucoromycota with divergent Burkholderia-like Endosymbiotic Bacteria.</title>
        <authorList>
            <person name="Stajich J.E."/>
            <person name="Macias A.M."/>
            <person name="Carter-House D."/>
            <person name="Lovett B."/>
            <person name="Kasson L.R."/>
            <person name="Berry K."/>
            <person name="Grigoriev I."/>
            <person name="Chang Y."/>
            <person name="Spatafora J."/>
            <person name="Kasson M.T."/>
        </authorList>
    </citation>
    <scope>NUCLEOTIDE SEQUENCE</scope>
    <source>
        <strain evidence="9">NRRL A-21654</strain>
    </source>
</reference>
<evidence type="ECO:0000313" key="10">
    <source>
        <dbReference type="Proteomes" id="UP000605846"/>
    </source>
</evidence>
<accession>A0A8H7ETT0</accession>
<evidence type="ECO:0000256" key="1">
    <source>
        <dbReference type="ARBA" id="ARBA00004173"/>
    </source>
</evidence>
<evidence type="ECO:0000256" key="5">
    <source>
        <dbReference type="ARBA" id="ARBA00023054"/>
    </source>
</evidence>
<gene>
    <name evidence="9" type="ORF">EC973_008237</name>
</gene>
<dbReference type="OrthoDB" id="1552at2759"/>
<dbReference type="InterPro" id="IPR024461">
    <property type="entry name" value="CCDC90-like"/>
</dbReference>
<comment type="caution">
    <text evidence="9">The sequence shown here is derived from an EMBL/GenBank/DDBJ whole genome shotgun (WGS) entry which is preliminary data.</text>
</comment>
<dbReference type="Proteomes" id="UP000605846">
    <property type="component" value="Unassembled WGS sequence"/>
</dbReference>
<keyword evidence="4 8" id="KW-1133">Transmembrane helix</keyword>
<evidence type="ECO:0000256" key="6">
    <source>
        <dbReference type="ARBA" id="ARBA00023128"/>
    </source>
</evidence>